<comment type="similarity">
    <text evidence="2">Belongs to the VPS37 family.</text>
</comment>
<protein>
    <recommendedName>
        <fullName evidence="10">VPS37 C-terminal domain-containing protein</fullName>
    </recommendedName>
</protein>
<evidence type="ECO:0000256" key="3">
    <source>
        <dbReference type="ARBA" id="ARBA00022448"/>
    </source>
</evidence>
<feature type="compositionally biased region" description="Basic residues" evidence="9">
    <location>
        <begin position="169"/>
        <end position="178"/>
    </location>
</feature>
<comment type="function">
    <text evidence="6">Component of the ESCRT-I complex, a regulator of vesicular trafficking process. Required for the sorting of endocytic ubiquitinated cargos into multivesicular bodies. May be involved in cell growth and differentiation.</text>
</comment>
<dbReference type="GO" id="GO:0006612">
    <property type="term" value="P:protein targeting to membrane"/>
    <property type="evidence" value="ECO:0007669"/>
    <property type="project" value="TreeGrafter"/>
</dbReference>
<evidence type="ECO:0000259" key="10">
    <source>
        <dbReference type="PROSITE" id="PS51314"/>
    </source>
</evidence>
<keyword evidence="5 7" id="KW-0653">Protein transport</keyword>
<evidence type="ECO:0000256" key="6">
    <source>
        <dbReference type="ARBA" id="ARBA00025010"/>
    </source>
</evidence>
<evidence type="ECO:0000256" key="4">
    <source>
        <dbReference type="ARBA" id="ARBA00022753"/>
    </source>
</evidence>
<dbReference type="SUPFAM" id="SSF140111">
    <property type="entry name" value="Endosomal sorting complex assembly domain"/>
    <property type="match status" value="1"/>
</dbReference>
<dbReference type="EMBL" id="JBCEZU010000045">
    <property type="protein sequence ID" value="KAK9536948.1"/>
    <property type="molecule type" value="Genomic_DNA"/>
</dbReference>
<dbReference type="PANTHER" id="PTHR13678:SF24">
    <property type="entry name" value="SI:CH211-284F22.3"/>
    <property type="match status" value="1"/>
</dbReference>
<accession>A0AAW1FRA3</accession>
<proteinExistence type="inferred from homology"/>
<evidence type="ECO:0000256" key="2">
    <source>
        <dbReference type="ARBA" id="ARBA00007617"/>
    </source>
</evidence>
<gene>
    <name evidence="11" type="ORF">VZT92_006690</name>
</gene>
<reference evidence="11 12" key="1">
    <citation type="journal article" date="2024" name="Genome Biol. Evol.">
        <title>Chromosome-level genome assembly of the viviparous eelpout Zoarces viviparus.</title>
        <authorList>
            <person name="Fuhrmann N."/>
            <person name="Brasseur M.V."/>
            <person name="Bakowski C.E."/>
            <person name="Podsiadlowski L."/>
            <person name="Prost S."/>
            <person name="Krehenwinkel H."/>
            <person name="Mayer C."/>
        </authorList>
    </citation>
    <scope>NUCLEOTIDE SEQUENCE [LARGE SCALE GENOMIC DNA]</scope>
    <source>
        <strain evidence="11">NO-MEL_2022_Ind0_liver</strain>
    </source>
</reference>
<comment type="caution">
    <text evidence="11">The sequence shown here is derived from an EMBL/GenBank/DDBJ whole genome shotgun (WGS) entry which is preliminary data.</text>
</comment>
<dbReference type="GO" id="GO:0043162">
    <property type="term" value="P:ubiquitin-dependent protein catabolic process via the multivesicular body sorting pathway"/>
    <property type="evidence" value="ECO:0007669"/>
    <property type="project" value="TreeGrafter"/>
</dbReference>
<sequence>MSTVKESNTCPDGYRALSTCELRDLLQNDDKMDQILRLNEKFQELQVDRETLQATNRSLAEDSLARRPRLCNGKLQLAEKYRELSNLATACWEKRSQLEAHGEKHSLQTAQNLLQEEVARAEEHSEELLEKFMEGNVSLDEFLDSFQSSRKTYHVRRAQTEKMQDAARAKRPPSKAKKTTMTTTTAAAEESKEVKKDSEQPQEPQRPNGFVAQGPLRVFQVRYGLTPAILLPHYPVSPPASAPSHQSSTPPPEPQLGHQAHILGTGNPLPGHGHQPVGLRVIGQLPGGWPAHGRPVRVQQLYRPNPQQPEPPYR</sequence>
<dbReference type="InterPro" id="IPR037202">
    <property type="entry name" value="ESCRT_assembly_dom"/>
</dbReference>
<keyword evidence="3 7" id="KW-0813">Transport</keyword>
<feature type="compositionally biased region" description="Basic and acidic residues" evidence="9">
    <location>
        <begin position="158"/>
        <end position="168"/>
    </location>
</feature>
<evidence type="ECO:0000256" key="5">
    <source>
        <dbReference type="ARBA" id="ARBA00022927"/>
    </source>
</evidence>
<evidence type="ECO:0000256" key="9">
    <source>
        <dbReference type="SAM" id="MobiDB-lite"/>
    </source>
</evidence>
<feature type="compositionally biased region" description="Basic and acidic residues" evidence="9">
    <location>
        <begin position="189"/>
        <end position="199"/>
    </location>
</feature>
<dbReference type="Pfam" id="PF07200">
    <property type="entry name" value="Mod_r"/>
    <property type="match status" value="1"/>
</dbReference>
<evidence type="ECO:0000256" key="1">
    <source>
        <dbReference type="ARBA" id="ARBA00004633"/>
    </source>
</evidence>
<comment type="subcellular location">
    <subcellularLocation>
        <location evidence="1">Late endosome membrane</location>
        <topology evidence="1">Peripheral membrane protein</topology>
    </subcellularLocation>
</comment>
<dbReference type="AlphaFoldDB" id="A0AAW1FRA3"/>
<evidence type="ECO:0000256" key="7">
    <source>
        <dbReference type="PROSITE-ProRule" id="PRU00646"/>
    </source>
</evidence>
<feature type="domain" description="VPS37 C-terminal" evidence="10">
    <location>
        <begin position="88"/>
        <end position="177"/>
    </location>
</feature>
<organism evidence="11 12">
    <name type="scientific">Zoarces viviparus</name>
    <name type="common">Viviparous eelpout</name>
    <name type="synonym">Blennius viviparus</name>
    <dbReference type="NCBI Taxonomy" id="48416"/>
    <lineage>
        <taxon>Eukaryota</taxon>
        <taxon>Metazoa</taxon>
        <taxon>Chordata</taxon>
        <taxon>Craniata</taxon>
        <taxon>Vertebrata</taxon>
        <taxon>Euteleostomi</taxon>
        <taxon>Actinopterygii</taxon>
        <taxon>Neopterygii</taxon>
        <taxon>Teleostei</taxon>
        <taxon>Neoteleostei</taxon>
        <taxon>Acanthomorphata</taxon>
        <taxon>Eupercaria</taxon>
        <taxon>Perciformes</taxon>
        <taxon>Cottioidei</taxon>
        <taxon>Zoarcales</taxon>
        <taxon>Zoarcidae</taxon>
        <taxon>Zoarcinae</taxon>
        <taxon>Zoarces</taxon>
    </lineage>
</organism>
<dbReference type="InterPro" id="IPR029012">
    <property type="entry name" value="Helix_hairpin_bin_sf"/>
</dbReference>
<feature type="region of interest" description="Disordered" evidence="9">
    <location>
        <begin position="154"/>
        <end position="213"/>
    </location>
</feature>
<keyword evidence="8" id="KW-0175">Coiled coil</keyword>
<keyword evidence="12" id="KW-1185">Reference proteome</keyword>
<dbReference type="PANTHER" id="PTHR13678">
    <property type="entry name" value="VACUOLAR PROTEIN SORTING-ASSOCIATED PROTEIN 37"/>
    <property type="match status" value="1"/>
</dbReference>
<dbReference type="GO" id="GO:0000813">
    <property type="term" value="C:ESCRT I complex"/>
    <property type="evidence" value="ECO:0007669"/>
    <property type="project" value="TreeGrafter"/>
</dbReference>
<dbReference type="Gene3D" id="1.10.287.660">
    <property type="entry name" value="Helix hairpin bin"/>
    <property type="match status" value="1"/>
</dbReference>
<feature type="coiled-coil region" evidence="8">
    <location>
        <begin position="104"/>
        <end position="131"/>
    </location>
</feature>
<evidence type="ECO:0000256" key="8">
    <source>
        <dbReference type="SAM" id="Coils"/>
    </source>
</evidence>
<dbReference type="GO" id="GO:0031902">
    <property type="term" value="C:late endosome membrane"/>
    <property type="evidence" value="ECO:0007669"/>
    <property type="project" value="UniProtKB-SubCell"/>
</dbReference>
<dbReference type="Proteomes" id="UP001488805">
    <property type="component" value="Unassembled WGS sequence"/>
</dbReference>
<feature type="compositionally biased region" description="Low complexity" evidence="9">
    <location>
        <begin position="179"/>
        <end position="188"/>
    </location>
</feature>
<name>A0AAW1FRA3_ZOAVI</name>
<dbReference type="GO" id="GO:0006623">
    <property type="term" value="P:protein targeting to vacuole"/>
    <property type="evidence" value="ECO:0007669"/>
    <property type="project" value="TreeGrafter"/>
</dbReference>
<dbReference type="InterPro" id="IPR009851">
    <property type="entry name" value="Mod_r"/>
</dbReference>
<feature type="coiled-coil region" evidence="8">
    <location>
        <begin position="28"/>
        <end position="62"/>
    </location>
</feature>
<feature type="region of interest" description="Disordered" evidence="9">
    <location>
        <begin position="236"/>
        <end position="280"/>
    </location>
</feature>
<evidence type="ECO:0000313" key="11">
    <source>
        <dbReference type="EMBL" id="KAK9536948.1"/>
    </source>
</evidence>
<keyword evidence="4" id="KW-0967">Endosome</keyword>
<evidence type="ECO:0000313" key="12">
    <source>
        <dbReference type="Proteomes" id="UP001488805"/>
    </source>
</evidence>
<dbReference type="PROSITE" id="PS51314">
    <property type="entry name" value="VPS37_C"/>
    <property type="match status" value="1"/>
</dbReference>